<proteinExistence type="inferred from homology"/>
<dbReference type="InterPro" id="IPR036188">
    <property type="entry name" value="FAD/NAD-bd_sf"/>
</dbReference>
<comment type="function">
    <text evidence="6">Involved in coproporphyrin-dependent heme b biosynthesis. Catalyzes the oxidation of coproporphyrinogen III to coproporphyrin III.</text>
</comment>
<comment type="cofactor">
    <cofactor evidence="1 6">
        <name>FAD</name>
        <dbReference type="ChEBI" id="CHEBI:57692"/>
    </cofactor>
</comment>
<evidence type="ECO:0000256" key="5">
    <source>
        <dbReference type="ARBA" id="ARBA00023133"/>
    </source>
</evidence>
<dbReference type="Proteomes" id="UP000060487">
    <property type="component" value="Unassembled WGS sequence"/>
</dbReference>
<evidence type="ECO:0000256" key="3">
    <source>
        <dbReference type="ARBA" id="ARBA00022827"/>
    </source>
</evidence>
<evidence type="ECO:0000256" key="2">
    <source>
        <dbReference type="ARBA" id="ARBA00022630"/>
    </source>
</evidence>
<comment type="similarity">
    <text evidence="6">Belongs to the protoporphyrinogen/coproporphyrinogen oxidase family. Coproporphyrinogen III oxidase subfamily.</text>
</comment>
<evidence type="ECO:0000259" key="7">
    <source>
        <dbReference type="Pfam" id="PF01593"/>
    </source>
</evidence>
<dbReference type="PANTHER" id="PTHR42923:SF3">
    <property type="entry name" value="PROTOPORPHYRINOGEN OXIDASE"/>
    <property type="match status" value="1"/>
</dbReference>
<dbReference type="PANTHER" id="PTHR42923">
    <property type="entry name" value="PROTOPORPHYRINOGEN OXIDASE"/>
    <property type="match status" value="1"/>
</dbReference>
<dbReference type="SUPFAM" id="SSF51905">
    <property type="entry name" value="FAD/NAD(P)-binding domain"/>
    <property type="match status" value="1"/>
</dbReference>
<dbReference type="EC" id="1.3.3.15" evidence="6"/>
<comment type="pathway">
    <text evidence="6">Porphyrin-containing compound metabolism; protoheme biosynthesis.</text>
</comment>
<protein>
    <recommendedName>
        <fullName evidence="6">Coproporphyrinogen III oxidase</fullName>
        <ecNumber evidence="6">1.3.3.15</ecNumber>
    </recommendedName>
</protein>
<dbReference type="Gene3D" id="1.10.3110.10">
    <property type="entry name" value="protoporphyrinogen ix oxidase, domain 3"/>
    <property type="match status" value="1"/>
</dbReference>
<keyword evidence="4 6" id="KW-0560">Oxidoreductase</keyword>
<comment type="catalytic activity">
    <reaction evidence="6">
        <text>coproporphyrinogen III + 3 O2 = coproporphyrin III + 3 H2O2</text>
        <dbReference type="Rhea" id="RHEA:43436"/>
        <dbReference type="ChEBI" id="CHEBI:15379"/>
        <dbReference type="ChEBI" id="CHEBI:16240"/>
        <dbReference type="ChEBI" id="CHEBI:57309"/>
        <dbReference type="ChEBI" id="CHEBI:131725"/>
        <dbReference type="EC" id="1.3.3.15"/>
    </reaction>
</comment>
<organism evidence="8 9">
    <name type="scientific">Candidatus Magnetominusculus xianensis</name>
    <dbReference type="NCBI Taxonomy" id="1748249"/>
    <lineage>
        <taxon>Bacteria</taxon>
        <taxon>Pseudomonadati</taxon>
        <taxon>Nitrospirota</taxon>
        <taxon>Nitrospiria</taxon>
        <taxon>Nitrospirales</taxon>
        <taxon>Nitrospiraceae</taxon>
        <taxon>Candidatus Magnetominusculus</taxon>
    </lineage>
</organism>
<keyword evidence="2 6" id="KW-0285">Flavoprotein</keyword>
<dbReference type="InterPro" id="IPR004572">
    <property type="entry name" value="Protoporphyrinogen_oxidase"/>
</dbReference>
<evidence type="ECO:0000313" key="8">
    <source>
        <dbReference type="EMBL" id="KWT82596.1"/>
    </source>
</evidence>
<keyword evidence="6" id="KW-0963">Cytoplasm</keyword>
<evidence type="ECO:0000256" key="6">
    <source>
        <dbReference type="RuleBase" id="RU364052"/>
    </source>
</evidence>
<dbReference type="Gene3D" id="3.90.660.20">
    <property type="entry name" value="Protoporphyrinogen oxidase, mitochondrial, domain 2"/>
    <property type="match status" value="1"/>
</dbReference>
<dbReference type="SUPFAM" id="SSF54373">
    <property type="entry name" value="FAD-linked reductases, C-terminal domain"/>
    <property type="match status" value="1"/>
</dbReference>
<dbReference type="NCBIfam" id="TIGR00562">
    <property type="entry name" value="proto_IX_ox"/>
    <property type="match status" value="1"/>
</dbReference>
<sequence>MKTAIIGGGISGLALGFLLKDACPSGSVTIYEELARPGGKIWTERQNGFLLEGGVNGFLNNRPKTLELAAALNLMPLKSSDKARKRYVYSRGRLNLIPEGGLDFFKSDLLSVQGRLRIILETIAPRSTSADETLSEFAIRRLGRESYETLIDPMASGIYAGDSTQLSLKSCFPKIYNLEAKYGSLILGMLRMKWAARKTGKSVSAGPGGVLTSFQNGMGTLIDALAEKLGSALVNNRRVIAIEKKANKYQIYFKDSPPEEADILVLAAPAHTAKDMLKGLDNGISECLAEIPYPYVTVVSMAFKREAVRSNFDGFGFLIPYKEGRKILGTLCDSSTFTGRAPEGYMLFRTMLGGARASDIAALDDEKIIDTVFSELSDIIKVKGQPELVKIFRHERAIPQYNKGHAARLDTINESLKAHDGLYLHGNSYTGIGVNDCIEASYSLCSTIMGRYRLIR</sequence>
<dbReference type="Pfam" id="PF01593">
    <property type="entry name" value="Amino_oxidase"/>
    <property type="match status" value="1"/>
</dbReference>
<dbReference type="EMBL" id="LNQR01000086">
    <property type="protein sequence ID" value="KWT82596.1"/>
    <property type="molecule type" value="Genomic_DNA"/>
</dbReference>
<dbReference type="GO" id="GO:0004729">
    <property type="term" value="F:oxygen-dependent protoporphyrinogen oxidase activity"/>
    <property type="evidence" value="ECO:0007669"/>
    <property type="project" value="UniProtKB-EC"/>
</dbReference>
<gene>
    <name evidence="8" type="ORF">ASN18_2456</name>
</gene>
<dbReference type="RefSeq" id="WP_085053054.1">
    <property type="nucleotide sequence ID" value="NZ_LNQR01000086.1"/>
</dbReference>
<accession>A0ABR5SD03</accession>
<keyword evidence="9" id="KW-1185">Reference proteome</keyword>
<evidence type="ECO:0000256" key="4">
    <source>
        <dbReference type="ARBA" id="ARBA00023002"/>
    </source>
</evidence>
<comment type="subcellular location">
    <subcellularLocation>
        <location evidence="6">Cytoplasm</location>
    </subcellularLocation>
</comment>
<reference evidence="8 9" key="1">
    <citation type="submission" date="2015-11" db="EMBL/GenBank/DDBJ databases">
        <authorList>
            <person name="Lin W."/>
        </authorList>
    </citation>
    <scope>NUCLEOTIDE SEQUENCE [LARGE SCALE GENOMIC DNA]</scope>
    <source>
        <strain evidence="8 9">HCH-1</strain>
    </source>
</reference>
<keyword evidence="3 6" id="KW-0274">FAD</keyword>
<name>A0ABR5SD03_9BACT</name>
<comment type="caution">
    <text evidence="8">The sequence shown here is derived from an EMBL/GenBank/DDBJ whole genome shotgun (WGS) entry which is preliminary data.</text>
</comment>
<evidence type="ECO:0000256" key="1">
    <source>
        <dbReference type="ARBA" id="ARBA00001974"/>
    </source>
</evidence>
<evidence type="ECO:0000313" key="9">
    <source>
        <dbReference type="Proteomes" id="UP000060487"/>
    </source>
</evidence>
<dbReference type="InterPro" id="IPR002937">
    <property type="entry name" value="Amino_oxidase"/>
</dbReference>
<dbReference type="InterPro" id="IPR050464">
    <property type="entry name" value="Zeta_carotene_desat/Oxidored"/>
</dbReference>
<keyword evidence="5 6" id="KW-0350">Heme biosynthesis</keyword>
<feature type="domain" description="Amine oxidase" evidence="7">
    <location>
        <begin position="10"/>
        <end position="443"/>
    </location>
</feature>
<dbReference type="Gene3D" id="3.50.50.60">
    <property type="entry name" value="FAD/NAD(P)-binding domain"/>
    <property type="match status" value="1"/>
</dbReference>